<organism evidence="1 2">
    <name type="scientific">Linderina macrospora</name>
    <dbReference type="NCBI Taxonomy" id="4868"/>
    <lineage>
        <taxon>Eukaryota</taxon>
        <taxon>Fungi</taxon>
        <taxon>Fungi incertae sedis</taxon>
        <taxon>Zoopagomycota</taxon>
        <taxon>Kickxellomycotina</taxon>
        <taxon>Kickxellomycetes</taxon>
        <taxon>Kickxellales</taxon>
        <taxon>Kickxellaceae</taxon>
        <taxon>Linderina</taxon>
    </lineage>
</organism>
<dbReference type="Proteomes" id="UP001150603">
    <property type="component" value="Unassembled WGS sequence"/>
</dbReference>
<keyword evidence="1" id="KW-0378">Hydrolase</keyword>
<keyword evidence="1" id="KW-0540">Nuclease</keyword>
<evidence type="ECO:0000313" key="1">
    <source>
        <dbReference type="EMBL" id="KAJ1938921.1"/>
    </source>
</evidence>
<comment type="caution">
    <text evidence="1">The sequence shown here is derived from an EMBL/GenBank/DDBJ whole genome shotgun (WGS) entry which is preliminary data.</text>
</comment>
<evidence type="ECO:0000313" key="2">
    <source>
        <dbReference type="Proteomes" id="UP001150603"/>
    </source>
</evidence>
<sequence>MHGSAEKGAPFKLSSNGSRDGGGDDMVAISKVLAIEENVWSPKFGLNGKIDLTIQTKYRDGTTLVEPMELKTGRNSQNAAHRAQLVLYTLLLSDRYDVDVGSGILYYPRPNDLFRIPRLVEELQGLMAARNDMTTYIAHAHQTPRPLPAPIGNEFTCKFCSFAPTCFVVHRAMENGTLKSAKVPAAMWDPAVEHLAESHLAFVRKWMALIDGEESDMQRFRSELWKMSAEQREAQTGRCLANMALEPGSFEDSGVFGSYSRYKQALVPAGGEPRASMLDSQLSVGDPIIISSEKGHYAFALGYILSFEFNRVVVAINLPVRGIPQRLDGFDPQRNQDFAPIMEIRARHTARGLEDETVVHPLVPEGAAMAEMTFRLDKDEMSNGMSRIRANIMRMFVEKNGDRKARARIVDLEQPSFVALEESVEARVATAQQADSLNAGQVRVLRRVLAAEDYALVMGMPGTGKTTTIAALVDVLVSLGKSVLLASYTHVAVDNILLKLDERKVPFVRLGNTTKVDPRIHKYTPSNANLSSVHQLDEYFRKAPVVATTCLGVTHPLFAIRKFDYCIVDEASQITLPVCLGPLLAAHRFVLVGDHYQLPPL</sequence>
<dbReference type="EMBL" id="JANBPW010003011">
    <property type="protein sequence ID" value="KAJ1938921.1"/>
    <property type="molecule type" value="Genomic_DNA"/>
</dbReference>
<proteinExistence type="predicted"/>
<protein>
    <submittedName>
        <fullName evidence="1">DNA replication endonuclease-helicase Dna2</fullName>
        <ecNumber evidence="1">3.6.4.12</ecNumber>
    </submittedName>
</protein>
<keyword evidence="2" id="KW-1185">Reference proteome</keyword>
<name>A0ACC1J636_9FUNG</name>
<dbReference type="EC" id="3.6.4.12" evidence="1"/>
<gene>
    <name evidence="1" type="primary">dna2_1</name>
    <name evidence="1" type="ORF">FBU59_004291</name>
</gene>
<feature type="non-terminal residue" evidence="1">
    <location>
        <position position="601"/>
    </location>
</feature>
<reference evidence="1" key="1">
    <citation type="submission" date="2022-07" db="EMBL/GenBank/DDBJ databases">
        <title>Phylogenomic reconstructions and comparative analyses of Kickxellomycotina fungi.</title>
        <authorList>
            <person name="Reynolds N.K."/>
            <person name="Stajich J.E."/>
            <person name="Barry K."/>
            <person name="Grigoriev I.V."/>
            <person name="Crous P."/>
            <person name="Smith M.E."/>
        </authorList>
    </citation>
    <scope>NUCLEOTIDE SEQUENCE</scope>
    <source>
        <strain evidence="1">NRRL 5244</strain>
    </source>
</reference>
<accession>A0ACC1J636</accession>
<keyword evidence="1" id="KW-0255">Endonuclease</keyword>